<comment type="caution">
    <text evidence="1">The sequence shown here is derived from an EMBL/GenBank/DDBJ whole genome shotgun (WGS) entry which is preliminary data.</text>
</comment>
<organism evidence="1 2">
    <name type="scientific">Grylomicrobium aquisgranensis</name>
    <dbReference type="NCBI Taxonomy" id="2926318"/>
    <lineage>
        <taxon>Bacteria</taxon>
        <taxon>Bacillati</taxon>
        <taxon>Bacillota</taxon>
        <taxon>Erysipelotrichia</taxon>
        <taxon>Erysipelotrichales</taxon>
        <taxon>Erysipelotrichaceae</taxon>
        <taxon>Grylomicrobium</taxon>
    </lineage>
</organism>
<keyword evidence="2" id="KW-1185">Reference proteome</keyword>
<dbReference type="GO" id="GO:0003677">
    <property type="term" value="F:DNA binding"/>
    <property type="evidence" value="ECO:0007669"/>
    <property type="project" value="UniProtKB-KW"/>
</dbReference>
<reference evidence="1 2" key="1">
    <citation type="submission" date="2022-03" db="EMBL/GenBank/DDBJ databases">
        <title>Novel taxa within the pig intestine.</title>
        <authorList>
            <person name="Wylensek D."/>
            <person name="Bishof K."/>
            <person name="Afrizal A."/>
            <person name="Clavel T."/>
        </authorList>
    </citation>
    <scope>NUCLEOTIDE SEQUENCE [LARGE SCALE GENOMIC DNA]</scope>
    <source>
        <strain evidence="1 2">CLA-KB-P133</strain>
    </source>
</reference>
<evidence type="ECO:0000313" key="1">
    <source>
        <dbReference type="EMBL" id="MDX8420407.1"/>
    </source>
</evidence>
<dbReference type="RefSeq" id="WP_370596552.1">
    <property type="nucleotide sequence ID" value="NZ_JALBUR010000036.1"/>
</dbReference>
<dbReference type="EMBL" id="JALBUR010000036">
    <property type="protein sequence ID" value="MDX8420407.1"/>
    <property type="molecule type" value="Genomic_DNA"/>
</dbReference>
<name>A0AB35U8C3_9FIRM</name>
<dbReference type="InterPro" id="IPR038056">
    <property type="entry name" value="YjbR-like_sf"/>
</dbReference>
<accession>A0AB35U8C3</accession>
<proteinExistence type="predicted"/>
<protein>
    <submittedName>
        <fullName evidence="1">MmcQ/YjbR family DNA-binding protein</fullName>
    </submittedName>
</protein>
<dbReference type="SUPFAM" id="SSF142906">
    <property type="entry name" value="YjbR-like"/>
    <property type="match status" value="1"/>
</dbReference>
<keyword evidence="1" id="KW-0238">DNA-binding</keyword>
<sequence>MNTFPGWDLLEGWQIDPTKAVAYGFVKSDQTLVYEKDLGSGLLIRMKADGSQLRADCIDAESKERFVPLYVPGTKGTYVDQVRKAFLSALLLIRNACCIQRSYQLAQTGRIIALVQDHLKISIDHLFAKHPSIGVFHHEDGRWFAFISPVIRSKVFPGGGDTQTEILVFRTDDKENLLKEKGFGRAWHMNQQRWVSLELNDAISDARILSLLENASDLSGGPACHAWLLPANPKQYDVIGALENCDEITWHKDGNVLLRDRVYLYYAKPYGCILYQFDVIAVDVKEMVLHVVQRYRRGQIDLTFLKSIGLRAPRSLRHLPMDLEKLVLDHVQVCHR</sequence>
<dbReference type="AlphaFoldDB" id="A0AB35U8C3"/>
<dbReference type="Gene3D" id="3.90.1150.30">
    <property type="match status" value="1"/>
</dbReference>
<evidence type="ECO:0000313" key="2">
    <source>
        <dbReference type="Proteomes" id="UP001286174"/>
    </source>
</evidence>
<gene>
    <name evidence="1" type="ORF">MOZ60_09955</name>
</gene>
<dbReference type="Proteomes" id="UP001286174">
    <property type="component" value="Unassembled WGS sequence"/>
</dbReference>